<protein>
    <submittedName>
        <fullName evidence="2">Uncharacterized protein</fullName>
    </submittedName>
</protein>
<dbReference type="EMBL" id="CAUYUJ010003595">
    <property type="protein sequence ID" value="CAK0805947.1"/>
    <property type="molecule type" value="Genomic_DNA"/>
</dbReference>
<comment type="caution">
    <text evidence="2">The sequence shown here is derived from an EMBL/GenBank/DDBJ whole genome shotgun (WGS) entry which is preliminary data.</text>
</comment>
<keyword evidence="3" id="KW-1185">Reference proteome</keyword>
<feature type="compositionally biased region" description="Basic and acidic residues" evidence="1">
    <location>
        <begin position="24"/>
        <end position="44"/>
    </location>
</feature>
<feature type="region of interest" description="Disordered" evidence="1">
    <location>
        <begin position="137"/>
        <end position="226"/>
    </location>
</feature>
<reference evidence="2" key="1">
    <citation type="submission" date="2023-10" db="EMBL/GenBank/DDBJ databases">
        <authorList>
            <person name="Chen Y."/>
            <person name="Shah S."/>
            <person name="Dougan E. K."/>
            <person name="Thang M."/>
            <person name="Chan C."/>
        </authorList>
    </citation>
    <scope>NUCLEOTIDE SEQUENCE [LARGE SCALE GENOMIC DNA]</scope>
</reference>
<dbReference type="Proteomes" id="UP001189429">
    <property type="component" value="Unassembled WGS sequence"/>
</dbReference>
<evidence type="ECO:0000313" key="3">
    <source>
        <dbReference type="Proteomes" id="UP001189429"/>
    </source>
</evidence>
<feature type="compositionally biased region" description="Basic and acidic residues" evidence="1">
    <location>
        <begin position="137"/>
        <end position="152"/>
    </location>
</feature>
<feature type="non-terminal residue" evidence="2">
    <location>
        <position position="1"/>
    </location>
</feature>
<accession>A0ABN9QIT6</accession>
<feature type="compositionally biased region" description="Basic residues" evidence="1">
    <location>
        <begin position="1"/>
        <end position="11"/>
    </location>
</feature>
<feature type="compositionally biased region" description="Basic and acidic residues" evidence="1">
    <location>
        <begin position="173"/>
        <end position="182"/>
    </location>
</feature>
<sequence>KVRPHFLRWLKLRTQAPMGGKGYSRGERRHPSERRDGRRDDHRGRGYSGGGRCGQWAPGPHDGGWDRRGPRKPRWVERLEEEDSREQYVENLRRQLARADPEFADMQWEKAFKDREKEHRATGQLLAEAMKSTFEDVLKDMRGMAEPPRGREFPPAPPEVRDHGGRGGQGSRDGPDGGRDSRNGSGSTTLSRSEFGWLRSLVGSDAENKDSDSTETLAKGIQKATKKKLVVGNSNKMYKSAEVDIPKDPKKKAEGVLAIIRGQGI</sequence>
<feature type="region of interest" description="Disordered" evidence="1">
    <location>
        <begin position="1"/>
        <end position="72"/>
    </location>
</feature>
<evidence type="ECO:0000313" key="2">
    <source>
        <dbReference type="EMBL" id="CAK0805947.1"/>
    </source>
</evidence>
<evidence type="ECO:0000256" key="1">
    <source>
        <dbReference type="SAM" id="MobiDB-lite"/>
    </source>
</evidence>
<feature type="compositionally biased region" description="Basic and acidic residues" evidence="1">
    <location>
        <begin position="63"/>
        <end position="72"/>
    </location>
</feature>
<proteinExistence type="predicted"/>
<organism evidence="2 3">
    <name type="scientific">Prorocentrum cordatum</name>
    <dbReference type="NCBI Taxonomy" id="2364126"/>
    <lineage>
        <taxon>Eukaryota</taxon>
        <taxon>Sar</taxon>
        <taxon>Alveolata</taxon>
        <taxon>Dinophyceae</taxon>
        <taxon>Prorocentrales</taxon>
        <taxon>Prorocentraceae</taxon>
        <taxon>Prorocentrum</taxon>
    </lineage>
</organism>
<name>A0ABN9QIT6_9DINO</name>
<gene>
    <name evidence="2" type="ORF">PCOR1329_LOCUS12344</name>
</gene>